<dbReference type="AlphaFoldDB" id="A0A3R7KF96"/>
<evidence type="ECO:0000259" key="4">
    <source>
        <dbReference type="Pfam" id="PF24466"/>
    </source>
</evidence>
<feature type="domain" description="Retrotransposon hot spot protein,C-terminal" evidence="2">
    <location>
        <begin position="320"/>
        <end position="366"/>
    </location>
</feature>
<reference evidence="5 6" key="1">
    <citation type="journal article" date="2018" name="BMC Genomics">
        <title>Genomic comparison of Trypanosoma conorhini and Trypanosoma rangeli to Trypanosoma cruzi strains of high and low virulence.</title>
        <authorList>
            <person name="Bradwell K.R."/>
            <person name="Koparde V.N."/>
            <person name="Matveyev A.V."/>
            <person name="Serrano M.G."/>
            <person name="Alves J.M."/>
            <person name="Parikh H."/>
            <person name="Huang B."/>
            <person name="Lee V."/>
            <person name="Espinosa-Alvarez O."/>
            <person name="Ortiz P.A."/>
            <person name="Costa-Martins A.G."/>
            <person name="Teixeira M.M."/>
            <person name="Buck G.A."/>
        </authorList>
    </citation>
    <scope>NUCLEOTIDE SEQUENCE [LARGE SCALE GENOMIC DNA]</scope>
    <source>
        <strain evidence="5 6">025E</strain>
    </source>
</reference>
<feature type="domain" description="Retrotransposon hot spot protein N-terminal" evidence="3">
    <location>
        <begin position="200"/>
        <end position="307"/>
    </location>
</feature>
<dbReference type="OrthoDB" id="247820at2759"/>
<dbReference type="InterPro" id="IPR006518">
    <property type="entry name" value="Trypano_RHS"/>
</dbReference>
<dbReference type="Proteomes" id="UP000284403">
    <property type="component" value="Unassembled WGS sequence"/>
</dbReference>
<proteinExistence type="predicted"/>
<keyword evidence="6" id="KW-1185">Reference proteome</keyword>
<dbReference type="NCBIfam" id="TIGR01631">
    <property type="entry name" value="Trypano_RHS"/>
    <property type="match status" value="1"/>
</dbReference>
<dbReference type="InterPro" id="IPR056000">
    <property type="entry name" value="DUF7578"/>
</dbReference>
<dbReference type="EMBL" id="MKKU01000965">
    <property type="protein sequence ID" value="RNE99326.1"/>
    <property type="molecule type" value="Genomic_DNA"/>
</dbReference>
<evidence type="ECO:0000313" key="5">
    <source>
        <dbReference type="EMBL" id="RNE99326.1"/>
    </source>
</evidence>
<dbReference type="RefSeq" id="XP_029224014.1">
    <property type="nucleotide sequence ID" value="XM_029375865.1"/>
</dbReference>
<sequence length="366" mass="41336">MPPKRTRARAAETPASNVPLPPRHARAESDSGDSTAPPAQRRRAEEAPARQRWTLTSTVEEVLLGGVGPIRDIKLNDFLRDKLSGRGVVEANENLSMNAFARRPERYVTDPELREDILSLPEYQTEYPRREDARKLRADARNLMEHRVGTLQDWKEFDQKNIVSAISRTKLQSALAAAEKAESATRIQAVGMLPVPNGFYDSVFNAKWSHVLEFPEGEGEEMEVRMEVKEGQRPTQSWQYTRKGARFSPVGGAQQFRAPRPRLIVLTSEKGWPYPLRQGKTIADCYVTREVERVWRIVKGDLDGAFGPRGREDPDLRRRLLIGTPGIGKSMAAGSYLLHQMLRHDDTKLQVVVYCFGAGLAYVFDK</sequence>
<gene>
    <name evidence="5" type="ORF">Tco025E_09038</name>
</gene>
<comment type="caution">
    <text evidence="5">The sequence shown here is derived from an EMBL/GenBank/DDBJ whole genome shotgun (WGS) entry which is preliminary data.</text>
</comment>
<name>A0A3R7KF96_9TRYP</name>
<feature type="domain" description="DUF7578" evidence="4">
    <location>
        <begin position="70"/>
        <end position="125"/>
    </location>
</feature>
<organism evidence="5 6">
    <name type="scientific">Trypanosoma conorhini</name>
    <dbReference type="NCBI Taxonomy" id="83891"/>
    <lineage>
        <taxon>Eukaryota</taxon>
        <taxon>Discoba</taxon>
        <taxon>Euglenozoa</taxon>
        <taxon>Kinetoplastea</taxon>
        <taxon>Metakinetoplastina</taxon>
        <taxon>Trypanosomatida</taxon>
        <taxon>Trypanosomatidae</taxon>
        <taxon>Trypanosoma</taxon>
    </lineage>
</organism>
<dbReference type="Pfam" id="PF20445">
    <property type="entry name" value="RHS_N"/>
    <property type="match status" value="1"/>
</dbReference>
<evidence type="ECO:0000313" key="6">
    <source>
        <dbReference type="Proteomes" id="UP000284403"/>
    </source>
</evidence>
<feature type="region of interest" description="Disordered" evidence="1">
    <location>
        <begin position="1"/>
        <end position="52"/>
    </location>
</feature>
<dbReference type="InterPro" id="IPR046835">
    <property type="entry name" value="RHS_N"/>
</dbReference>
<evidence type="ECO:0000259" key="2">
    <source>
        <dbReference type="Pfam" id="PF07999"/>
    </source>
</evidence>
<dbReference type="Pfam" id="PF24466">
    <property type="entry name" value="DUF7578"/>
    <property type="match status" value="1"/>
</dbReference>
<evidence type="ECO:0000256" key="1">
    <source>
        <dbReference type="SAM" id="MobiDB-lite"/>
    </source>
</evidence>
<protein>
    <submittedName>
        <fullName evidence="5">Retrotransposon hot spot (RHS) protein</fullName>
    </submittedName>
</protein>
<dbReference type="InterPro" id="IPR046836">
    <property type="entry name" value="RHS_C"/>
</dbReference>
<feature type="non-terminal residue" evidence="5">
    <location>
        <position position="366"/>
    </location>
</feature>
<accession>A0A3R7KF96</accession>
<evidence type="ECO:0000259" key="3">
    <source>
        <dbReference type="Pfam" id="PF20445"/>
    </source>
</evidence>
<dbReference type="Pfam" id="PF07999">
    <property type="entry name" value="RHSP"/>
    <property type="match status" value="1"/>
</dbReference>
<dbReference type="GeneID" id="40322649"/>